<evidence type="ECO:0000256" key="10">
    <source>
        <dbReference type="RuleBase" id="RU362123"/>
    </source>
</evidence>
<proteinExistence type="inferred from homology"/>
<dbReference type="PANTHER" id="PTHR33446">
    <property type="entry name" value="PROTEIN TONB-RELATED"/>
    <property type="match status" value="1"/>
</dbReference>
<dbReference type="InterPro" id="IPR037682">
    <property type="entry name" value="TonB_C"/>
</dbReference>
<feature type="chain" id="PRO_5020538723" description="Protein TonB" evidence="12">
    <location>
        <begin position="26"/>
        <end position="245"/>
    </location>
</feature>
<accession>A0A4T0V0N7</accession>
<evidence type="ECO:0000256" key="5">
    <source>
        <dbReference type="ARBA" id="ARBA00022519"/>
    </source>
</evidence>
<dbReference type="GO" id="GO:0031992">
    <property type="term" value="F:energy transducer activity"/>
    <property type="evidence" value="ECO:0007669"/>
    <property type="project" value="InterPro"/>
</dbReference>
<evidence type="ECO:0000313" key="14">
    <source>
        <dbReference type="EMBL" id="TIC84751.1"/>
    </source>
</evidence>
<dbReference type="NCBIfam" id="TIGR01352">
    <property type="entry name" value="tonB_Cterm"/>
    <property type="match status" value="1"/>
</dbReference>
<protein>
    <recommendedName>
        <fullName evidence="10">Protein TonB</fullName>
    </recommendedName>
</protein>
<feature type="signal peptide" evidence="12">
    <location>
        <begin position="1"/>
        <end position="25"/>
    </location>
</feature>
<keyword evidence="15" id="KW-1185">Reference proteome</keyword>
<dbReference type="Pfam" id="PF03544">
    <property type="entry name" value="TonB_C"/>
    <property type="match status" value="1"/>
</dbReference>
<comment type="function">
    <text evidence="10">Interacts with outer membrane receptor proteins that carry out high-affinity binding and energy dependent uptake into the periplasmic space of specific substrates. It could act to transduce energy from the cytoplasmic membrane to specific energy-requiring processes in the outer membrane, resulting in the release into the periplasm of ligands bound by these outer membrane proteins.</text>
</comment>
<comment type="similarity">
    <text evidence="2 10">Belongs to the TonB family.</text>
</comment>
<evidence type="ECO:0000256" key="9">
    <source>
        <dbReference type="ARBA" id="ARBA00023136"/>
    </source>
</evidence>
<feature type="region of interest" description="Disordered" evidence="11">
    <location>
        <begin position="48"/>
        <end position="141"/>
    </location>
</feature>
<dbReference type="InterPro" id="IPR003538">
    <property type="entry name" value="TonB"/>
</dbReference>
<dbReference type="Gene3D" id="3.30.1150.10">
    <property type="match status" value="1"/>
</dbReference>
<keyword evidence="7 10" id="KW-0653">Protein transport</keyword>
<keyword evidence="10" id="KW-0735">Signal-anchor</keyword>
<keyword evidence="6" id="KW-0812">Transmembrane</keyword>
<gene>
    <name evidence="14" type="ORF">E5K04_06155</name>
</gene>
<evidence type="ECO:0000256" key="4">
    <source>
        <dbReference type="ARBA" id="ARBA00022475"/>
    </source>
</evidence>
<evidence type="ECO:0000256" key="7">
    <source>
        <dbReference type="ARBA" id="ARBA00022927"/>
    </source>
</evidence>
<dbReference type="GO" id="GO:0030288">
    <property type="term" value="C:outer membrane-bounded periplasmic space"/>
    <property type="evidence" value="ECO:0007669"/>
    <property type="project" value="InterPro"/>
</dbReference>
<dbReference type="RefSeq" id="WP_136552023.1">
    <property type="nucleotide sequence ID" value="NZ_STGJ01000005.1"/>
</dbReference>
<dbReference type="AlphaFoldDB" id="A0A4T0V0N7"/>
<feature type="compositionally biased region" description="Low complexity" evidence="11">
    <location>
        <begin position="118"/>
        <end position="141"/>
    </location>
</feature>
<evidence type="ECO:0000256" key="3">
    <source>
        <dbReference type="ARBA" id="ARBA00022448"/>
    </source>
</evidence>
<sequence>MKRLARRWPLAASLTLHALAAAALAGAFAVGAPTPRALSVSLLPVSAAQSPPTAQTPASPAARPAPSAKALPARPQPATPAAQPATPKPRAVTPAPAPKAQAAITPPTPAAERPPAPAAGSAAAAPADAGKPPAAAGSSGAASAAEGTGLARQGVDWRAALAANPKPVYPERSRALGEQGRVVLRVRVGADGRALEVSVLQGSGHPRLDRAAREAVGRWRFVPARQGGVAVEDSVDVPIRFEQAD</sequence>
<evidence type="ECO:0000256" key="6">
    <source>
        <dbReference type="ARBA" id="ARBA00022692"/>
    </source>
</evidence>
<dbReference type="GO" id="GO:0015891">
    <property type="term" value="P:siderophore transport"/>
    <property type="evidence" value="ECO:0007669"/>
    <property type="project" value="InterPro"/>
</dbReference>
<dbReference type="EMBL" id="STGJ01000005">
    <property type="protein sequence ID" value="TIC84751.1"/>
    <property type="molecule type" value="Genomic_DNA"/>
</dbReference>
<keyword evidence="12" id="KW-0732">Signal</keyword>
<keyword evidence="9" id="KW-0472">Membrane</keyword>
<evidence type="ECO:0000256" key="2">
    <source>
        <dbReference type="ARBA" id="ARBA00006555"/>
    </source>
</evidence>
<dbReference type="InterPro" id="IPR006260">
    <property type="entry name" value="TonB/TolA_C"/>
</dbReference>
<dbReference type="Proteomes" id="UP000308891">
    <property type="component" value="Unassembled WGS sequence"/>
</dbReference>
<keyword evidence="5 10" id="KW-0997">Cell inner membrane</keyword>
<keyword evidence="4 10" id="KW-1003">Cell membrane</keyword>
<dbReference type="GO" id="GO:0055085">
    <property type="term" value="P:transmembrane transport"/>
    <property type="evidence" value="ECO:0007669"/>
    <property type="project" value="InterPro"/>
</dbReference>
<keyword evidence="8" id="KW-1133">Transmembrane helix</keyword>
<dbReference type="PANTHER" id="PTHR33446:SF2">
    <property type="entry name" value="PROTEIN TONB"/>
    <property type="match status" value="1"/>
</dbReference>
<dbReference type="OrthoDB" id="9792439at2"/>
<evidence type="ECO:0000256" key="1">
    <source>
        <dbReference type="ARBA" id="ARBA00004383"/>
    </source>
</evidence>
<evidence type="ECO:0000313" key="15">
    <source>
        <dbReference type="Proteomes" id="UP000308891"/>
    </source>
</evidence>
<feature type="compositionally biased region" description="Low complexity" evidence="11">
    <location>
        <begin position="79"/>
        <end position="105"/>
    </location>
</feature>
<comment type="subcellular location">
    <subcellularLocation>
        <location evidence="1 10">Cell inner membrane</location>
        <topology evidence="1 10">Single-pass membrane protein</topology>
        <orientation evidence="1 10">Periplasmic side</orientation>
    </subcellularLocation>
</comment>
<dbReference type="GO" id="GO:0015031">
    <property type="term" value="P:protein transport"/>
    <property type="evidence" value="ECO:0007669"/>
    <property type="project" value="UniProtKB-UniRule"/>
</dbReference>
<name>A0A4T0V0N7_9NEIS</name>
<keyword evidence="3 10" id="KW-0813">Transport</keyword>
<feature type="compositionally biased region" description="Pro residues" evidence="11">
    <location>
        <begin position="106"/>
        <end position="117"/>
    </location>
</feature>
<evidence type="ECO:0000256" key="11">
    <source>
        <dbReference type="SAM" id="MobiDB-lite"/>
    </source>
</evidence>
<feature type="domain" description="TonB C-terminal" evidence="13">
    <location>
        <begin position="154"/>
        <end position="245"/>
    </location>
</feature>
<dbReference type="PROSITE" id="PS52015">
    <property type="entry name" value="TONB_CTD"/>
    <property type="match status" value="1"/>
</dbReference>
<reference evidence="14 15" key="1">
    <citation type="submission" date="2019-04" db="EMBL/GenBank/DDBJ databases">
        <title>Crenobacter sp. nov.</title>
        <authorList>
            <person name="Shi S."/>
        </authorList>
    </citation>
    <scope>NUCLEOTIDE SEQUENCE [LARGE SCALE GENOMIC DNA]</scope>
    <source>
        <strain evidence="14 15">GY 70310</strain>
    </source>
</reference>
<feature type="compositionally biased region" description="Low complexity" evidence="11">
    <location>
        <begin position="48"/>
        <end position="73"/>
    </location>
</feature>
<dbReference type="PRINTS" id="PR01374">
    <property type="entry name" value="TONBPROTEIN"/>
</dbReference>
<dbReference type="SUPFAM" id="SSF74653">
    <property type="entry name" value="TolA/TonB C-terminal domain"/>
    <property type="match status" value="1"/>
</dbReference>
<dbReference type="InterPro" id="IPR051045">
    <property type="entry name" value="TonB-dependent_transducer"/>
</dbReference>
<evidence type="ECO:0000256" key="12">
    <source>
        <dbReference type="SAM" id="SignalP"/>
    </source>
</evidence>
<organism evidence="14 15">
    <name type="scientific">Crenobacter intestini</name>
    <dbReference type="NCBI Taxonomy" id="2563443"/>
    <lineage>
        <taxon>Bacteria</taxon>
        <taxon>Pseudomonadati</taxon>
        <taxon>Pseudomonadota</taxon>
        <taxon>Betaproteobacteria</taxon>
        <taxon>Neisseriales</taxon>
        <taxon>Neisseriaceae</taxon>
        <taxon>Crenobacter</taxon>
    </lineage>
</organism>
<comment type="caution">
    <text evidence="14">The sequence shown here is derived from an EMBL/GenBank/DDBJ whole genome shotgun (WGS) entry which is preliminary data.</text>
</comment>
<evidence type="ECO:0000256" key="8">
    <source>
        <dbReference type="ARBA" id="ARBA00022989"/>
    </source>
</evidence>
<evidence type="ECO:0000259" key="13">
    <source>
        <dbReference type="PROSITE" id="PS52015"/>
    </source>
</evidence>
<dbReference type="GO" id="GO:0098797">
    <property type="term" value="C:plasma membrane protein complex"/>
    <property type="evidence" value="ECO:0007669"/>
    <property type="project" value="TreeGrafter"/>
</dbReference>